<dbReference type="InterPro" id="IPR053144">
    <property type="entry name" value="Acetyltransferase_Butenolide"/>
</dbReference>
<gene>
    <name evidence="2" type="ORF">FC34_GL001480</name>
</gene>
<proteinExistence type="predicted"/>
<dbReference type="STRING" id="1423727.FC34_GL001480"/>
<evidence type="ECO:0000313" key="3">
    <source>
        <dbReference type="Proteomes" id="UP000051672"/>
    </source>
</evidence>
<dbReference type="CDD" id="cd04301">
    <property type="entry name" value="NAT_SF"/>
    <property type="match status" value="1"/>
</dbReference>
<dbReference type="PROSITE" id="PS51186">
    <property type="entry name" value="GNAT"/>
    <property type="match status" value="1"/>
</dbReference>
<dbReference type="AlphaFoldDB" id="A0A0R2B5W8"/>
<organism evidence="2 3">
    <name type="scientific">Lacticaseibacillus brantae DSM 23927</name>
    <dbReference type="NCBI Taxonomy" id="1423727"/>
    <lineage>
        <taxon>Bacteria</taxon>
        <taxon>Bacillati</taxon>
        <taxon>Bacillota</taxon>
        <taxon>Bacilli</taxon>
        <taxon>Lactobacillales</taxon>
        <taxon>Lactobacillaceae</taxon>
        <taxon>Lacticaseibacillus</taxon>
    </lineage>
</organism>
<accession>A0A0R2B5W8</accession>
<dbReference type="PANTHER" id="PTHR43233:SF1">
    <property type="entry name" value="FAMILY N-ACETYLTRANSFERASE, PUTATIVE (AFU_ORTHOLOGUE AFUA_6G03350)-RELATED"/>
    <property type="match status" value="1"/>
</dbReference>
<sequence length="133" mass="14865">MITYTKTIPSANQLETLYAGVGWTAYTQNITGLRQAFEHSVFITASSGTELVGVIRGVTDRRTILYIQDLLVLPNYQHQGIATKLLQQLTVEYSTGQVVLLTDDTDIMTKFYTAVGMQAVDQHGLRAFFKDTR</sequence>
<dbReference type="SUPFAM" id="SSF55729">
    <property type="entry name" value="Acyl-CoA N-acyltransferases (Nat)"/>
    <property type="match status" value="1"/>
</dbReference>
<dbReference type="PATRIC" id="fig|1423727.3.peg.1499"/>
<name>A0A0R2B5W8_9LACO</name>
<evidence type="ECO:0000259" key="1">
    <source>
        <dbReference type="PROSITE" id="PS51186"/>
    </source>
</evidence>
<feature type="domain" description="N-acetyltransferase" evidence="1">
    <location>
        <begin position="2"/>
        <end position="133"/>
    </location>
</feature>
<dbReference type="OrthoDB" id="9775804at2"/>
<comment type="caution">
    <text evidence="2">The sequence shown here is derived from an EMBL/GenBank/DDBJ whole genome shotgun (WGS) entry which is preliminary data.</text>
</comment>
<dbReference type="InterPro" id="IPR000182">
    <property type="entry name" value="GNAT_dom"/>
</dbReference>
<dbReference type="EMBL" id="AYZQ01000003">
    <property type="protein sequence ID" value="KRM71819.1"/>
    <property type="molecule type" value="Genomic_DNA"/>
</dbReference>
<dbReference type="GO" id="GO:0016747">
    <property type="term" value="F:acyltransferase activity, transferring groups other than amino-acyl groups"/>
    <property type="evidence" value="ECO:0007669"/>
    <property type="project" value="InterPro"/>
</dbReference>
<evidence type="ECO:0000313" key="2">
    <source>
        <dbReference type="EMBL" id="KRM71819.1"/>
    </source>
</evidence>
<protein>
    <recommendedName>
        <fullName evidence="1">N-acetyltransferase domain-containing protein</fullName>
    </recommendedName>
</protein>
<dbReference type="InterPro" id="IPR016181">
    <property type="entry name" value="Acyl_CoA_acyltransferase"/>
</dbReference>
<dbReference type="Pfam" id="PF00583">
    <property type="entry name" value="Acetyltransf_1"/>
    <property type="match status" value="1"/>
</dbReference>
<keyword evidence="3" id="KW-1185">Reference proteome</keyword>
<dbReference type="Gene3D" id="3.40.630.30">
    <property type="match status" value="1"/>
</dbReference>
<dbReference type="RefSeq" id="WP_057894759.1">
    <property type="nucleotide sequence ID" value="NZ_AYZQ01000003.1"/>
</dbReference>
<reference evidence="2 3" key="1">
    <citation type="journal article" date="2015" name="Genome Announc.">
        <title>Expanding the biotechnology potential of lactobacilli through comparative genomics of 213 strains and associated genera.</title>
        <authorList>
            <person name="Sun Z."/>
            <person name="Harris H.M."/>
            <person name="McCann A."/>
            <person name="Guo C."/>
            <person name="Argimon S."/>
            <person name="Zhang W."/>
            <person name="Yang X."/>
            <person name="Jeffery I.B."/>
            <person name="Cooney J.C."/>
            <person name="Kagawa T.F."/>
            <person name="Liu W."/>
            <person name="Song Y."/>
            <person name="Salvetti E."/>
            <person name="Wrobel A."/>
            <person name="Rasinkangas P."/>
            <person name="Parkhill J."/>
            <person name="Rea M.C."/>
            <person name="O'Sullivan O."/>
            <person name="Ritari J."/>
            <person name="Douillard F.P."/>
            <person name="Paul Ross R."/>
            <person name="Yang R."/>
            <person name="Briner A.E."/>
            <person name="Felis G.E."/>
            <person name="de Vos W.M."/>
            <person name="Barrangou R."/>
            <person name="Klaenhammer T.R."/>
            <person name="Caufield P.W."/>
            <person name="Cui Y."/>
            <person name="Zhang H."/>
            <person name="O'Toole P.W."/>
        </authorList>
    </citation>
    <scope>NUCLEOTIDE SEQUENCE [LARGE SCALE GENOMIC DNA]</scope>
    <source>
        <strain evidence="2 3">DSM 23927</strain>
    </source>
</reference>
<dbReference type="PANTHER" id="PTHR43233">
    <property type="entry name" value="FAMILY N-ACETYLTRANSFERASE, PUTATIVE (AFU_ORTHOLOGUE AFUA_6G03350)-RELATED"/>
    <property type="match status" value="1"/>
</dbReference>
<dbReference type="Proteomes" id="UP000051672">
    <property type="component" value="Unassembled WGS sequence"/>
</dbReference>